<dbReference type="Proteomes" id="UP001146120">
    <property type="component" value="Unassembled WGS sequence"/>
</dbReference>
<keyword evidence="2" id="KW-1185">Reference proteome</keyword>
<accession>A0AAV2YQ78</accession>
<evidence type="ECO:0000313" key="2">
    <source>
        <dbReference type="Proteomes" id="UP001146120"/>
    </source>
</evidence>
<evidence type="ECO:0000313" key="1">
    <source>
        <dbReference type="EMBL" id="DAZ95483.1"/>
    </source>
</evidence>
<proteinExistence type="predicted"/>
<gene>
    <name evidence="1" type="ORF">N0F65_001963</name>
</gene>
<comment type="caution">
    <text evidence="1">The sequence shown here is derived from an EMBL/GenBank/DDBJ whole genome shotgun (WGS) entry which is preliminary data.</text>
</comment>
<reference evidence="1" key="2">
    <citation type="journal article" date="2023" name="Microbiol Resour">
        <title>Decontamination and Annotation of the Draft Genome Sequence of the Oomycete Lagenidium giganteum ARSEF 373.</title>
        <authorList>
            <person name="Morgan W.R."/>
            <person name="Tartar A."/>
        </authorList>
    </citation>
    <scope>NUCLEOTIDE SEQUENCE</scope>
    <source>
        <strain evidence="1">ARSEF 373</strain>
    </source>
</reference>
<organism evidence="1 2">
    <name type="scientific">Lagenidium giganteum</name>
    <dbReference type="NCBI Taxonomy" id="4803"/>
    <lineage>
        <taxon>Eukaryota</taxon>
        <taxon>Sar</taxon>
        <taxon>Stramenopiles</taxon>
        <taxon>Oomycota</taxon>
        <taxon>Peronosporomycetes</taxon>
        <taxon>Pythiales</taxon>
        <taxon>Pythiaceae</taxon>
    </lineage>
</organism>
<sequence>MQNDVDRFEIDVLNCIVQATDQNLSPVQVVCDFETGLIDAIQVQFPDAKVGGCLFHFKQAIRRKMMKCRLSTSEIGIAMRPGVMLTVIPPEYVDRGVRWVKATIKSLCSEKRWQGFWRYF</sequence>
<reference evidence="1" key="1">
    <citation type="submission" date="2022-11" db="EMBL/GenBank/DDBJ databases">
        <authorList>
            <person name="Morgan W.R."/>
            <person name="Tartar A."/>
        </authorList>
    </citation>
    <scope>NUCLEOTIDE SEQUENCE</scope>
    <source>
        <strain evidence="1">ARSEF 373</strain>
    </source>
</reference>
<evidence type="ECO:0008006" key="3">
    <source>
        <dbReference type="Google" id="ProtNLM"/>
    </source>
</evidence>
<protein>
    <recommendedName>
        <fullName evidence="3">MULE transposase domain-containing protein</fullName>
    </recommendedName>
</protein>
<name>A0AAV2YQ78_9STRA</name>
<dbReference type="AlphaFoldDB" id="A0AAV2YQ78"/>
<dbReference type="EMBL" id="DAKRPA010000202">
    <property type="protein sequence ID" value="DAZ95483.1"/>
    <property type="molecule type" value="Genomic_DNA"/>
</dbReference>